<evidence type="ECO:0000256" key="2">
    <source>
        <dbReference type="RuleBase" id="RU004135"/>
    </source>
</evidence>
<dbReference type="GO" id="GO:0009252">
    <property type="term" value="P:peptidoglycan biosynthetic process"/>
    <property type="evidence" value="ECO:0007669"/>
    <property type="project" value="UniProtKB-UniPathway"/>
</dbReference>
<dbReference type="Gene3D" id="3.90.190.20">
    <property type="entry name" value="Mur ligase, C-terminal domain"/>
    <property type="match status" value="1"/>
</dbReference>
<evidence type="ECO:0000259" key="4">
    <source>
        <dbReference type="Pfam" id="PF08245"/>
    </source>
</evidence>
<evidence type="ECO:0000259" key="3">
    <source>
        <dbReference type="Pfam" id="PF02875"/>
    </source>
</evidence>
<keyword evidence="2" id="KW-0573">Peptidoglycan synthesis</keyword>
<evidence type="ECO:0000256" key="1">
    <source>
        <dbReference type="ARBA" id="ARBA00005898"/>
    </source>
</evidence>
<reference evidence="5 6" key="1">
    <citation type="journal article" date="2015" name="Nature">
        <title>rRNA introns, odd ribosomes, and small enigmatic genomes across a large radiation of phyla.</title>
        <authorList>
            <person name="Brown C.T."/>
            <person name="Hug L.A."/>
            <person name="Thomas B.C."/>
            <person name="Sharon I."/>
            <person name="Castelle C.J."/>
            <person name="Singh A."/>
            <person name="Wilkins M.J."/>
            <person name="Williams K.H."/>
            <person name="Banfield J.F."/>
        </authorList>
    </citation>
    <scope>NUCLEOTIDE SEQUENCE [LARGE SCALE GENOMIC DNA]</scope>
</reference>
<dbReference type="PANTHER" id="PTHR23135">
    <property type="entry name" value="MUR LIGASE FAMILY MEMBER"/>
    <property type="match status" value="1"/>
</dbReference>
<protein>
    <submittedName>
        <fullName evidence="5">UDP-N-acetylmuramoyl-L-alanyl-D-glutamate-2, 6-diaminopimelate ligase</fullName>
    </submittedName>
</protein>
<keyword evidence="2" id="KW-0961">Cell wall biogenesis/degradation</keyword>
<organism evidence="5 6">
    <name type="scientific">Candidatus Nomurabacteria bacterium GW2011_GWB1_37_5</name>
    <dbReference type="NCBI Taxonomy" id="1618742"/>
    <lineage>
        <taxon>Bacteria</taxon>
        <taxon>Candidatus Nomuraibacteriota</taxon>
    </lineage>
</organism>
<comment type="similarity">
    <text evidence="1">Belongs to the MurCDEF family. MurE subfamily.</text>
</comment>
<dbReference type="Gene3D" id="3.40.1190.10">
    <property type="entry name" value="Mur-like, catalytic domain"/>
    <property type="match status" value="1"/>
</dbReference>
<feature type="domain" description="Mur ligase C-terminal" evidence="3">
    <location>
        <begin position="151"/>
        <end position="280"/>
    </location>
</feature>
<keyword evidence="2" id="KW-0132">Cell division</keyword>
<keyword evidence="5" id="KW-0436">Ligase</keyword>
<dbReference type="InterPro" id="IPR004101">
    <property type="entry name" value="Mur_ligase_C"/>
</dbReference>
<dbReference type="PANTHER" id="PTHR23135:SF4">
    <property type="entry name" value="UDP-N-ACETYLMURAMOYL-L-ALANYL-D-GLUTAMATE--2,6-DIAMINOPIMELATE LIGASE MURE HOMOLOG, CHLOROPLASTIC"/>
    <property type="match status" value="1"/>
</dbReference>
<dbReference type="GO" id="GO:0005737">
    <property type="term" value="C:cytoplasm"/>
    <property type="evidence" value="ECO:0007669"/>
    <property type="project" value="UniProtKB-SubCell"/>
</dbReference>
<comment type="caution">
    <text evidence="5">The sequence shown here is derived from an EMBL/GenBank/DDBJ whole genome shotgun (WGS) entry which is preliminary data.</text>
</comment>
<accession>A0A0G0H6E6</accession>
<comment type="pathway">
    <text evidence="2">Cell wall biogenesis; peptidoglycan biosynthesis.</text>
</comment>
<dbReference type="InterPro" id="IPR005761">
    <property type="entry name" value="UDP-N-AcMur-Glu-dNH2Pim_ligase"/>
</dbReference>
<dbReference type="Pfam" id="PF08245">
    <property type="entry name" value="Mur_ligase_M"/>
    <property type="match status" value="1"/>
</dbReference>
<dbReference type="Proteomes" id="UP000033876">
    <property type="component" value="Unassembled WGS sequence"/>
</dbReference>
<dbReference type="GO" id="GO:0071555">
    <property type="term" value="P:cell wall organization"/>
    <property type="evidence" value="ECO:0007669"/>
    <property type="project" value="UniProtKB-KW"/>
</dbReference>
<dbReference type="EMBL" id="LBTF01000063">
    <property type="protein sequence ID" value="KKQ34085.1"/>
    <property type="molecule type" value="Genomic_DNA"/>
</dbReference>
<dbReference type="InterPro" id="IPR036565">
    <property type="entry name" value="Mur-like_cat_sf"/>
</dbReference>
<comment type="subcellular location">
    <subcellularLocation>
        <location evidence="2">Cytoplasm</location>
    </subcellularLocation>
</comment>
<dbReference type="GO" id="GO:0005524">
    <property type="term" value="F:ATP binding"/>
    <property type="evidence" value="ECO:0007669"/>
    <property type="project" value="InterPro"/>
</dbReference>
<feature type="domain" description="Mur ligase central" evidence="4">
    <location>
        <begin position="1"/>
        <end position="129"/>
    </location>
</feature>
<dbReference type="AlphaFoldDB" id="A0A0G0H6E6"/>
<evidence type="ECO:0000313" key="5">
    <source>
        <dbReference type="EMBL" id="KKQ34085.1"/>
    </source>
</evidence>
<sequence>MEVSSHAVDQDRIKGVEFAGGIFTNLTHEHLDYHLTMDKYLEAKKKFFDLLPPFSFALINKDDEHWQAISKDISAKVSSYSLNQEADFIAKILEMNLSGTKILIDNKEIKSNLVGLFNVYNLLAVYGAADLLGMPKEKIFNLLSKLEPVRGRLELVRGGSVLGIIDYAHTPDALKKVLETLNDLKTSGQKIVCVVGAGGDRDRTKRPVMAKLASDLAQIVILTSDNPRSEDPLEIIKEMRQGIKAEDASEIYEISDRKEAIFKAVSLAGIDGVVILLGKGHETYQEIAGKRYPFDDKQVPEEAMSRSSL</sequence>
<dbReference type="SUPFAM" id="SSF53244">
    <property type="entry name" value="MurD-like peptide ligases, peptide-binding domain"/>
    <property type="match status" value="1"/>
</dbReference>
<dbReference type="GO" id="GO:0008360">
    <property type="term" value="P:regulation of cell shape"/>
    <property type="evidence" value="ECO:0007669"/>
    <property type="project" value="UniProtKB-KW"/>
</dbReference>
<dbReference type="PATRIC" id="fig|1618742.3.peg.845"/>
<keyword evidence="2" id="KW-0131">Cell cycle</keyword>
<dbReference type="UniPathway" id="UPA00219"/>
<name>A0A0G0H6E6_9BACT</name>
<keyword evidence="2" id="KW-0133">Cell shape</keyword>
<proteinExistence type="inferred from homology"/>
<dbReference type="GO" id="GO:0016881">
    <property type="term" value="F:acid-amino acid ligase activity"/>
    <property type="evidence" value="ECO:0007669"/>
    <property type="project" value="InterPro"/>
</dbReference>
<gene>
    <name evidence="5" type="ORF">US50_C0063G0004</name>
</gene>
<dbReference type="SUPFAM" id="SSF53623">
    <property type="entry name" value="MurD-like peptide ligases, catalytic domain"/>
    <property type="match status" value="1"/>
</dbReference>
<dbReference type="NCBIfam" id="TIGR01085">
    <property type="entry name" value="murE"/>
    <property type="match status" value="1"/>
</dbReference>
<dbReference type="Pfam" id="PF02875">
    <property type="entry name" value="Mur_ligase_C"/>
    <property type="match status" value="1"/>
</dbReference>
<evidence type="ECO:0000313" key="6">
    <source>
        <dbReference type="Proteomes" id="UP000033876"/>
    </source>
</evidence>
<dbReference type="NCBIfam" id="NF001126">
    <property type="entry name" value="PRK00139.1-4"/>
    <property type="match status" value="1"/>
</dbReference>
<dbReference type="InterPro" id="IPR036615">
    <property type="entry name" value="Mur_ligase_C_dom_sf"/>
</dbReference>
<dbReference type="GO" id="GO:0051301">
    <property type="term" value="P:cell division"/>
    <property type="evidence" value="ECO:0007669"/>
    <property type="project" value="UniProtKB-KW"/>
</dbReference>
<dbReference type="InterPro" id="IPR013221">
    <property type="entry name" value="Mur_ligase_cen"/>
</dbReference>